<accession>A0A6A6Y2A6</accession>
<protein>
    <recommendedName>
        <fullName evidence="4">Heterokaryon incompatibility domain-containing protein</fullName>
    </recommendedName>
</protein>
<dbReference type="AlphaFoldDB" id="A0A6A6Y2A6"/>
<evidence type="ECO:0000313" key="3">
    <source>
        <dbReference type="RefSeq" id="XP_033569652.1"/>
    </source>
</evidence>
<reference evidence="3" key="3">
    <citation type="submission" date="2025-04" db="UniProtKB">
        <authorList>
            <consortium name="RefSeq"/>
        </authorList>
    </citation>
    <scope>IDENTIFICATION</scope>
    <source>
        <strain evidence="3">CBS 304.34</strain>
    </source>
</reference>
<sequence>MSDLLKPWKERETAYIEVQKQYSNRERETMISGPSPGSIFKSECDMIKRLQPGDIVDTIYEDMLKNQSKDEAYLWASKGISEGEDFHTGLSTTLSTKSRIIGKTLLLEGLNVDAVNGVCENSPSSANWFIALFSFVERFQRQYTSSHKSIPETLWRTLVLDQDMLHQTYPVPDHYYQHFHDWAESHLAWYISTHPSGPKRWSAVEEKYVVLRRKLCDLDRGFELLVPDLASIRQRQMEVQAELDRDPLLNVGIRLLDLALDLKLESYPLYARDGDEIWIIPGLSMPIQLRPITKGSETTYQHLSACYVHGIMRGEFMGPGWEDRLRKVGIV</sequence>
<dbReference type="EMBL" id="MU003721">
    <property type="protein sequence ID" value="KAF2802688.1"/>
    <property type="molecule type" value="Genomic_DNA"/>
</dbReference>
<gene>
    <name evidence="1 3" type="ORF">BDZ99DRAFT_527130</name>
</gene>
<reference evidence="1 3" key="1">
    <citation type="journal article" date="2020" name="Stud. Mycol.">
        <title>101 Dothideomycetes genomes: a test case for predicting lifestyles and emergence of pathogens.</title>
        <authorList>
            <person name="Haridas S."/>
            <person name="Albert R."/>
            <person name="Binder M."/>
            <person name="Bloem J."/>
            <person name="Labutti K."/>
            <person name="Salamov A."/>
            <person name="Andreopoulos B."/>
            <person name="Baker S."/>
            <person name="Barry K."/>
            <person name="Bills G."/>
            <person name="Bluhm B."/>
            <person name="Cannon C."/>
            <person name="Castanera R."/>
            <person name="Culley D."/>
            <person name="Daum C."/>
            <person name="Ezra D."/>
            <person name="Gonzalez J."/>
            <person name="Henrissat B."/>
            <person name="Kuo A."/>
            <person name="Liang C."/>
            <person name="Lipzen A."/>
            <person name="Lutzoni F."/>
            <person name="Magnuson J."/>
            <person name="Mondo S."/>
            <person name="Nolan M."/>
            <person name="Ohm R."/>
            <person name="Pangilinan J."/>
            <person name="Park H.-J."/>
            <person name="Ramirez L."/>
            <person name="Alfaro M."/>
            <person name="Sun H."/>
            <person name="Tritt A."/>
            <person name="Yoshinaga Y."/>
            <person name="Zwiers L.-H."/>
            <person name="Turgeon B."/>
            <person name="Goodwin S."/>
            <person name="Spatafora J."/>
            <person name="Crous P."/>
            <person name="Grigoriev I."/>
        </authorList>
    </citation>
    <scope>NUCLEOTIDE SEQUENCE</scope>
    <source>
        <strain evidence="1 3">CBS 304.34</strain>
    </source>
</reference>
<keyword evidence="2" id="KW-1185">Reference proteome</keyword>
<name>A0A6A6Y2A6_9PEZI</name>
<evidence type="ECO:0000313" key="1">
    <source>
        <dbReference type="EMBL" id="KAF2802688.1"/>
    </source>
</evidence>
<dbReference type="OrthoDB" id="2157530at2759"/>
<dbReference type="RefSeq" id="XP_033569652.1">
    <property type="nucleotide sequence ID" value="XM_033726209.1"/>
</dbReference>
<evidence type="ECO:0008006" key="4">
    <source>
        <dbReference type="Google" id="ProtNLM"/>
    </source>
</evidence>
<dbReference type="GeneID" id="54467102"/>
<organism evidence="1">
    <name type="scientific">Mytilinidion resinicola</name>
    <dbReference type="NCBI Taxonomy" id="574789"/>
    <lineage>
        <taxon>Eukaryota</taxon>
        <taxon>Fungi</taxon>
        <taxon>Dikarya</taxon>
        <taxon>Ascomycota</taxon>
        <taxon>Pezizomycotina</taxon>
        <taxon>Dothideomycetes</taxon>
        <taxon>Pleosporomycetidae</taxon>
        <taxon>Mytilinidiales</taxon>
        <taxon>Mytilinidiaceae</taxon>
        <taxon>Mytilinidion</taxon>
    </lineage>
</organism>
<evidence type="ECO:0000313" key="2">
    <source>
        <dbReference type="Proteomes" id="UP000504636"/>
    </source>
</evidence>
<proteinExistence type="predicted"/>
<dbReference type="Proteomes" id="UP000504636">
    <property type="component" value="Unplaced"/>
</dbReference>
<reference evidence="3" key="2">
    <citation type="submission" date="2020-04" db="EMBL/GenBank/DDBJ databases">
        <authorList>
            <consortium name="NCBI Genome Project"/>
        </authorList>
    </citation>
    <scope>NUCLEOTIDE SEQUENCE</scope>
    <source>
        <strain evidence="3">CBS 304.34</strain>
    </source>
</reference>